<organism evidence="1 2">
    <name type="scientific">Azonexus hydrophilus</name>
    <dbReference type="NCBI Taxonomy" id="418702"/>
    <lineage>
        <taxon>Bacteria</taxon>
        <taxon>Pseudomonadati</taxon>
        <taxon>Pseudomonadota</taxon>
        <taxon>Betaproteobacteria</taxon>
        <taxon>Rhodocyclales</taxon>
        <taxon>Azonexaceae</taxon>
        <taxon>Azonexus</taxon>
    </lineage>
</organism>
<dbReference type="InterPro" id="IPR035923">
    <property type="entry name" value="TT1751-like_sf"/>
</dbReference>
<gene>
    <name evidence="1" type="ORF">AADV58_07845</name>
</gene>
<name>A0ABZ2XMI9_9RHOO</name>
<accession>A0ABZ2XMI9</accession>
<dbReference type="SUPFAM" id="SSF103247">
    <property type="entry name" value="TT1751-like"/>
    <property type="match status" value="1"/>
</dbReference>
<protein>
    <submittedName>
        <fullName evidence="1">DUF302 domain-containing protein</fullName>
    </submittedName>
</protein>
<dbReference type="Gene3D" id="3.30.310.70">
    <property type="entry name" value="TT1751-like domain"/>
    <property type="match status" value="1"/>
</dbReference>
<reference evidence="1 2" key="1">
    <citation type="submission" date="2024-04" db="EMBL/GenBank/DDBJ databases">
        <title>Dissimilatory iodate-reducing microorganisms contribute to the enrichment of iodine in groundwater.</title>
        <authorList>
            <person name="Jiang Z."/>
        </authorList>
    </citation>
    <scope>NUCLEOTIDE SEQUENCE [LARGE SCALE GENOMIC DNA]</scope>
    <source>
        <strain evidence="1 2">NCP973</strain>
    </source>
</reference>
<dbReference type="InterPro" id="IPR005180">
    <property type="entry name" value="DUF302"/>
</dbReference>
<proteinExistence type="predicted"/>
<evidence type="ECO:0000313" key="2">
    <source>
        <dbReference type="Proteomes" id="UP001479520"/>
    </source>
</evidence>
<dbReference type="Proteomes" id="UP001479520">
    <property type="component" value="Chromosome"/>
</dbReference>
<sequence>MFHLAESSKSFQEVVFELEPALQRLGLSVLARHDLGEALARRARGEARSFDEDYLLLDIVGWRAVEELLAADLRAGLALPWRFAVYTEDGATRLGFQPLSPPGGDARLARWVAEVEDKLTQLIDELR</sequence>
<keyword evidence="2" id="KW-1185">Reference proteome</keyword>
<dbReference type="RefSeq" id="WP_341744486.1">
    <property type="nucleotide sequence ID" value="NZ_CP151406.1"/>
</dbReference>
<evidence type="ECO:0000313" key="1">
    <source>
        <dbReference type="EMBL" id="WZJ23049.1"/>
    </source>
</evidence>
<dbReference type="EMBL" id="CP151406">
    <property type="protein sequence ID" value="WZJ23049.1"/>
    <property type="molecule type" value="Genomic_DNA"/>
</dbReference>
<dbReference type="CDD" id="cd14797">
    <property type="entry name" value="DUF302"/>
    <property type="match status" value="1"/>
</dbReference>